<dbReference type="Proteomes" id="UP000030759">
    <property type="component" value="Unassembled WGS sequence"/>
</dbReference>
<name>A0A061IE20_CRIGR</name>
<accession>A0A061IE20</accession>
<proteinExistence type="predicted"/>
<sequence>MSIFDVECFIITWTSIVIMKLVFKSVYILDYIDGFSYVEPFLHPLDEAYLIVVDDFSHAFLDLICQYFIENFSINVHEGYWSVVLFLICDFVWLGF</sequence>
<reference evidence="2" key="1">
    <citation type="journal article" date="2013" name="Nat. Biotechnol.">
        <title>Chinese hamster genome sequenced from sorted chromosomes.</title>
        <authorList>
            <person name="Brinkrolf K."/>
            <person name="Rupp O."/>
            <person name="Laux H."/>
            <person name="Kollin F."/>
            <person name="Ernst W."/>
            <person name="Linke B."/>
            <person name="Kofler R."/>
            <person name="Romand S."/>
            <person name="Hesse F."/>
            <person name="Budach W.E."/>
            <person name="Galosy S."/>
            <person name="Muller D."/>
            <person name="Noll T."/>
            <person name="Wienberg J."/>
            <person name="Jostock T."/>
            <person name="Leonard M."/>
            <person name="Grillari J."/>
            <person name="Tauch A."/>
            <person name="Goesmann A."/>
            <person name="Helk B."/>
            <person name="Mott J.E."/>
            <person name="Puhler A."/>
            <person name="Borth N."/>
        </authorList>
    </citation>
    <scope>NUCLEOTIDE SEQUENCE [LARGE SCALE GENOMIC DNA]</scope>
    <source>
        <strain evidence="2">17A/GY</strain>
    </source>
</reference>
<evidence type="ECO:0000313" key="2">
    <source>
        <dbReference type="Proteomes" id="UP000030759"/>
    </source>
</evidence>
<protein>
    <submittedName>
        <fullName evidence="1">Uncharacterized protein</fullName>
    </submittedName>
</protein>
<gene>
    <name evidence="1" type="ORF">H671_2g6125</name>
</gene>
<dbReference type="EMBL" id="KE668123">
    <property type="protein sequence ID" value="ERE84223.1"/>
    <property type="molecule type" value="Genomic_DNA"/>
</dbReference>
<dbReference type="AlphaFoldDB" id="A0A061IE20"/>
<organism evidence="1 2">
    <name type="scientific">Cricetulus griseus</name>
    <name type="common">Chinese hamster</name>
    <name type="synonym">Cricetulus barabensis griseus</name>
    <dbReference type="NCBI Taxonomy" id="10029"/>
    <lineage>
        <taxon>Eukaryota</taxon>
        <taxon>Metazoa</taxon>
        <taxon>Chordata</taxon>
        <taxon>Craniata</taxon>
        <taxon>Vertebrata</taxon>
        <taxon>Euteleostomi</taxon>
        <taxon>Mammalia</taxon>
        <taxon>Eutheria</taxon>
        <taxon>Euarchontoglires</taxon>
        <taxon>Glires</taxon>
        <taxon>Rodentia</taxon>
        <taxon>Myomorpha</taxon>
        <taxon>Muroidea</taxon>
        <taxon>Cricetidae</taxon>
        <taxon>Cricetinae</taxon>
        <taxon>Cricetulus</taxon>
    </lineage>
</organism>
<evidence type="ECO:0000313" key="1">
    <source>
        <dbReference type="EMBL" id="ERE84223.1"/>
    </source>
</evidence>